<gene>
    <name evidence="2" type="ORF">FCC1311_077362</name>
</gene>
<evidence type="ECO:0000313" key="3">
    <source>
        <dbReference type="Proteomes" id="UP000241890"/>
    </source>
</evidence>
<dbReference type="OrthoDB" id="416496at2759"/>
<name>A0A2R5GKT0_9STRA</name>
<feature type="transmembrane region" description="Helical" evidence="1">
    <location>
        <begin position="60"/>
        <end position="79"/>
    </location>
</feature>
<keyword evidence="1" id="KW-1133">Transmembrane helix</keyword>
<dbReference type="CDD" id="cd02440">
    <property type="entry name" value="AdoMet_MTases"/>
    <property type="match status" value="1"/>
</dbReference>
<keyword evidence="1" id="KW-0472">Membrane</keyword>
<organism evidence="2 3">
    <name type="scientific">Hondaea fermentalgiana</name>
    <dbReference type="NCBI Taxonomy" id="2315210"/>
    <lineage>
        <taxon>Eukaryota</taxon>
        <taxon>Sar</taxon>
        <taxon>Stramenopiles</taxon>
        <taxon>Bigyra</taxon>
        <taxon>Labyrinthulomycetes</taxon>
        <taxon>Thraustochytrida</taxon>
        <taxon>Thraustochytriidae</taxon>
        <taxon>Hondaea</taxon>
    </lineage>
</organism>
<protein>
    <submittedName>
        <fullName evidence="2">Methyltransferase-like protein 7B</fullName>
    </submittedName>
</protein>
<dbReference type="GO" id="GO:0032259">
    <property type="term" value="P:methylation"/>
    <property type="evidence" value="ECO:0007669"/>
    <property type="project" value="UniProtKB-KW"/>
</dbReference>
<dbReference type="GO" id="GO:0008168">
    <property type="term" value="F:methyltransferase activity"/>
    <property type="evidence" value="ECO:0007669"/>
    <property type="project" value="UniProtKB-KW"/>
</dbReference>
<dbReference type="PANTHER" id="PTHR45036:SF1">
    <property type="entry name" value="METHYLTRANSFERASE LIKE 7A"/>
    <property type="match status" value="1"/>
</dbReference>
<accession>A0A2R5GKT0</accession>
<evidence type="ECO:0000256" key="1">
    <source>
        <dbReference type="SAM" id="Phobius"/>
    </source>
</evidence>
<dbReference type="Proteomes" id="UP000241890">
    <property type="component" value="Unassembled WGS sequence"/>
</dbReference>
<keyword evidence="3" id="KW-1185">Reference proteome</keyword>
<keyword evidence="2" id="KW-0489">Methyltransferase</keyword>
<dbReference type="PANTHER" id="PTHR45036">
    <property type="entry name" value="METHYLTRANSFERASE LIKE 7B"/>
    <property type="match status" value="1"/>
</dbReference>
<reference evidence="2 3" key="1">
    <citation type="submission" date="2017-12" db="EMBL/GenBank/DDBJ databases">
        <title>Sequencing, de novo assembly and annotation of complete genome of a new Thraustochytrid species, strain FCC1311.</title>
        <authorList>
            <person name="Sedici K."/>
            <person name="Godart F."/>
            <person name="Aiese Cigliano R."/>
            <person name="Sanseverino W."/>
            <person name="Barakat M."/>
            <person name="Ortet P."/>
            <person name="Marechal E."/>
            <person name="Cagnac O."/>
            <person name="Amato A."/>
        </authorList>
    </citation>
    <scope>NUCLEOTIDE SEQUENCE [LARGE SCALE GENOMIC DNA]</scope>
</reference>
<keyword evidence="2" id="KW-0808">Transferase</keyword>
<keyword evidence="1" id="KW-0812">Transmembrane</keyword>
<dbReference type="AlphaFoldDB" id="A0A2R5GKT0"/>
<dbReference type="Pfam" id="PF13489">
    <property type="entry name" value="Methyltransf_23"/>
    <property type="match status" value="1"/>
</dbReference>
<sequence length="303" mass="32879">MAAANLRMLGEEPVEIDGKRYTVRQDMVRGPKPKEGLGFFNAAVLGGALATLAVSRRARLAAATTAGGLGASLALLYVVMKNSKEASDAVVSRLIPAACEGMDKAMRNIKKELLKDMKGDVLDFGSGDGQYLEYVAKQGPAVTSVTSLEPLAKFHPKIEARAERLQLPFKGVYPKFSSDMVRERGTELYDFIILGNVLCEVPDQKAAVGDLFQMLRPGGKLYFIEHVAHEPGTISNVVQRWIDPVWSVISGGCHCDRESLKALRSVPWDLFAWDMYTATPILGRIQVGIAVKPSGTQSGNAKL</sequence>
<dbReference type="SUPFAM" id="SSF53335">
    <property type="entry name" value="S-adenosyl-L-methionine-dependent methyltransferases"/>
    <property type="match status" value="1"/>
</dbReference>
<dbReference type="InterPro" id="IPR052356">
    <property type="entry name" value="Thiol_S-MT"/>
</dbReference>
<comment type="caution">
    <text evidence="2">The sequence shown here is derived from an EMBL/GenBank/DDBJ whole genome shotgun (WGS) entry which is preliminary data.</text>
</comment>
<dbReference type="InParanoid" id="A0A2R5GKT0"/>
<feature type="transmembrane region" description="Helical" evidence="1">
    <location>
        <begin position="37"/>
        <end position="54"/>
    </location>
</feature>
<proteinExistence type="predicted"/>
<dbReference type="EMBL" id="BEYU01000099">
    <property type="protein sequence ID" value="GBG31512.1"/>
    <property type="molecule type" value="Genomic_DNA"/>
</dbReference>
<dbReference type="InterPro" id="IPR029063">
    <property type="entry name" value="SAM-dependent_MTases_sf"/>
</dbReference>
<dbReference type="Gene3D" id="3.40.50.150">
    <property type="entry name" value="Vaccinia Virus protein VP39"/>
    <property type="match status" value="1"/>
</dbReference>
<evidence type="ECO:0000313" key="2">
    <source>
        <dbReference type="EMBL" id="GBG31512.1"/>
    </source>
</evidence>